<feature type="region of interest" description="Disordered" evidence="1">
    <location>
        <begin position="89"/>
        <end position="109"/>
    </location>
</feature>
<name>K0STE5_THAOC</name>
<dbReference type="Proteomes" id="UP000266841">
    <property type="component" value="Unassembled WGS sequence"/>
</dbReference>
<evidence type="ECO:0000313" key="4">
    <source>
        <dbReference type="Proteomes" id="UP000266841"/>
    </source>
</evidence>
<evidence type="ECO:0000256" key="1">
    <source>
        <dbReference type="SAM" id="MobiDB-lite"/>
    </source>
</evidence>
<keyword evidence="2" id="KW-1133">Transmembrane helix</keyword>
<sequence length="450" mass="47270">MGPRTAHGSKKLGRGRGARSLFRPSALALTLAIAAVFCTTLLLPSATDLGGAVTIKSGSGAATSSGSLGLLTSDTGATGVSGQVTLSSGTASSGASGAVGIESGSSASGSRGAISLSVGSGNGAGGTLSADDRGVKNTASFHSFLRSAAQVAQSTGQTAFKASSEKAIAPCSDLDSLTTGSWNDATQSWAPSLCLHNEAVSSQFPSCLNNKTIGFYGDSTLRNIVNEMLKLGKVDGEIKLKTWGQAPDYTLGGGKMPGDSSRGEIKMYWTPSAYHQQPAQIPSRLDRDDVAVVSIGPWDMGTYYKGVTTWYLKMNSLLAAAVQKRGGKPLFVMNIHNLYPHKCEGDDVRICQQCNTNEATLAFREALQSAVECVRSKGYTNLHLIDPFGITNNTFAMERSDGVHYDNLVTRMEMELLLAAVCLDLRHSTLNGSCPENPDFETGRDLKCKK</sequence>
<keyword evidence="2" id="KW-0472">Membrane</keyword>
<dbReference type="AlphaFoldDB" id="K0STE5"/>
<reference evidence="3 4" key="1">
    <citation type="journal article" date="2012" name="Genome Biol.">
        <title>Genome and low-iron response of an oceanic diatom adapted to chronic iron limitation.</title>
        <authorList>
            <person name="Lommer M."/>
            <person name="Specht M."/>
            <person name="Roy A.S."/>
            <person name="Kraemer L."/>
            <person name="Andreson R."/>
            <person name="Gutowska M.A."/>
            <person name="Wolf J."/>
            <person name="Bergner S.V."/>
            <person name="Schilhabel M.B."/>
            <person name="Klostermeier U.C."/>
            <person name="Beiko R.G."/>
            <person name="Rosenstiel P."/>
            <person name="Hippler M."/>
            <person name="Laroche J."/>
        </authorList>
    </citation>
    <scope>NUCLEOTIDE SEQUENCE [LARGE SCALE GENOMIC DNA]</scope>
    <source>
        <strain evidence="3 4">CCMP1005</strain>
    </source>
</reference>
<accession>K0STE5</accession>
<dbReference type="EMBL" id="AGNL01017455">
    <property type="protein sequence ID" value="EJK64271.1"/>
    <property type="molecule type" value="Genomic_DNA"/>
</dbReference>
<organism evidence="3 4">
    <name type="scientific">Thalassiosira oceanica</name>
    <name type="common">Marine diatom</name>
    <dbReference type="NCBI Taxonomy" id="159749"/>
    <lineage>
        <taxon>Eukaryota</taxon>
        <taxon>Sar</taxon>
        <taxon>Stramenopiles</taxon>
        <taxon>Ochrophyta</taxon>
        <taxon>Bacillariophyta</taxon>
        <taxon>Coscinodiscophyceae</taxon>
        <taxon>Thalassiosirophycidae</taxon>
        <taxon>Thalassiosirales</taxon>
        <taxon>Thalassiosiraceae</taxon>
        <taxon>Thalassiosira</taxon>
    </lineage>
</organism>
<keyword evidence="4" id="KW-1185">Reference proteome</keyword>
<proteinExistence type="predicted"/>
<evidence type="ECO:0000313" key="3">
    <source>
        <dbReference type="EMBL" id="EJK64271.1"/>
    </source>
</evidence>
<gene>
    <name evidence="3" type="ORF">THAOC_15007</name>
</gene>
<comment type="caution">
    <text evidence="3">The sequence shown here is derived from an EMBL/GenBank/DDBJ whole genome shotgun (WGS) entry which is preliminary data.</text>
</comment>
<protein>
    <submittedName>
        <fullName evidence="3">Uncharacterized protein</fullName>
    </submittedName>
</protein>
<feature type="transmembrane region" description="Helical" evidence="2">
    <location>
        <begin position="21"/>
        <end position="43"/>
    </location>
</feature>
<keyword evidence="2" id="KW-0812">Transmembrane</keyword>
<evidence type="ECO:0000256" key="2">
    <source>
        <dbReference type="SAM" id="Phobius"/>
    </source>
</evidence>